<dbReference type="Proteomes" id="UP000176834">
    <property type="component" value="Unassembled WGS sequence"/>
</dbReference>
<gene>
    <name evidence="1" type="ORF">A3B86_00370</name>
</gene>
<proteinExistence type="predicted"/>
<reference evidence="1 2" key="1">
    <citation type="journal article" date="2016" name="Nat. Commun.">
        <title>Thousands of microbial genomes shed light on interconnected biogeochemical processes in an aquifer system.</title>
        <authorList>
            <person name="Anantharaman K."/>
            <person name="Brown C.T."/>
            <person name="Hug L.A."/>
            <person name="Sharon I."/>
            <person name="Castelle C.J."/>
            <person name="Probst A.J."/>
            <person name="Thomas B.C."/>
            <person name="Singh A."/>
            <person name="Wilkins M.J."/>
            <person name="Karaoz U."/>
            <person name="Brodie E.L."/>
            <person name="Williams K.H."/>
            <person name="Hubbard S.S."/>
            <person name="Banfield J.F."/>
        </authorList>
    </citation>
    <scope>NUCLEOTIDE SEQUENCE [LARGE SCALE GENOMIC DNA]</scope>
</reference>
<accession>A0A1F8F0I9</accession>
<dbReference type="AlphaFoldDB" id="A0A1F8F0I9"/>
<evidence type="ECO:0000313" key="2">
    <source>
        <dbReference type="Proteomes" id="UP000176834"/>
    </source>
</evidence>
<evidence type="ECO:0000313" key="1">
    <source>
        <dbReference type="EMBL" id="OGN06635.1"/>
    </source>
</evidence>
<sequence length="1185" mass="123198">MAATPADYGLKEGDVVSAAGSDDPDVYIVNEMGFKRLFLNPAIFNFYGHLGGFAAVKNVSPATRDAFGTSGLFRNCETNDEKVYGVETTGEDVGMLHWVNTSGAQAVADDADFFKKVFCINSNEFNWYSKGSDYTSVNQVPSYVRGTTPTTPAPTGPLSVMLASDNPAGKTITLNASGVEMLKARFSGSGTVNTLTIRRAGAGETDDFNNIYVYDGATRLGSGKVFSTATGEVTFLVNVPVSGTKDLSFVAEMAAANNAGNVNAIQLKEVTLSGGATVSGLPVTGNNFTSSGASSGTVTVAKSGVLDNPTVGQKNALVSEFKYTTATEGGTVKRITMINGGNIKASDLTNVKLKTLDKEWAGSSTSNGYLVFDLGAGHFIAKGSNAIFKVYADIAGKKDETVDLYFEYDTDTNVIGDQYGNAMAVTDTALDSASDATTLTLQGGALTLVFNGPNAKTIATQVTDVTLLEYSMTAVSNIEVRKTELTLCSDAGNDGTYDDADDQTEWDALTDIKIWDTDINIVVMGPKDGTAFNDADDAGSCPNSQSGAQEIFTDVFDLAAGKTYNFKVTGDVDTSLGGTLIDADSVFKVVLDDYSDDAGDVTVMKYSGTNTSVAAADIVPRADISGNNITIAASSLTLSLAGTPASQTKVKGTDNVDVVGITFSAAQASDLRVTQLVLTGYAADKSTDTYDEGTPDADNDSGVSVANAMESVQLYESGGTLVAGSDKVTSNQLSSGGTGTITFSNLNWSIPAGTSKTLLVRANLSSNAVSGTNDTYAFDIAATGNVTALDNDSNTINAGNSGINGGLTPTRVLTVSGSGSLAMATSAGSPSKGAVYWGQTNAPISKFRLSATDEGQYIEKLTIAASDSTENTHAGANVKTVHLTYKNKAGDTLTKSQSMGSAASVNFNWSDTDANRPYVPQDANLELSVNADLRTKAEGATPTNASPGSPYFSLDIVDRFNGSFTNGFRAVGDGSGTVLTGDSSGVVDVVGANDQYVYRVYPEVAQVALASPYNLIGTPVVFKFSVTAKGVPGATLRFDNEANGSGSFKFEVQASGQWSQGGTSTSFTIFDENNTTIDSGALTGTADANPAKDASLTFNFTNADVEIAAGDTKTFSVQITNPGTNYAKASATGRAADYFQLTLVDDIAGNINWVADYNNATTAIDTASVIGTLRNLPLYGPTFQR</sequence>
<name>A0A1F8F0I9_9BACT</name>
<protein>
    <submittedName>
        <fullName evidence="1">Uncharacterized protein</fullName>
    </submittedName>
</protein>
<organism evidence="1 2">
    <name type="scientific">Candidatus Yanofskybacteria bacterium RIFCSPHIGHO2_02_FULL_38_22b</name>
    <dbReference type="NCBI Taxonomy" id="1802673"/>
    <lineage>
        <taxon>Bacteria</taxon>
        <taxon>Candidatus Yanofskyibacteriota</taxon>
    </lineage>
</organism>
<comment type="caution">
    <text evidence="1">The sequence shown here is derived from an EMBL/GenBank/DDBJ whole genome shotgun (WGS) entry which is preliminary data.</text>
</comment>
<dbReference type="EMBL" id="MGJN01000018">
    <property type="protein sequence ID" value="OGN06635.1"/>
    <property type="molecule type" value="Genomic_DNA"/>
</dbReference>